<name>A0A645EQD7_9ZZZZ</name>
<dbReference type="AlphaFoldDB" id="A0A645EQD7"/>
<dbReference type="EMBL" id="VSSQ01049290">
    <property type="protein sequence ID" value="MPN03369.1"/>
    <property type="molecule type" value="Genomic_DNA"/>
</dbReference>
<proteinExistence type="predicted"/>
<comment type="caution">
    <text evidence="2">The sequence shown here is derived from an EMBL/GenBank/DDBJ whole genome shotgun (WGS) entry which is preliminary data.</text>
</comment>
<sequence length="139" mass="14521">MQRQLRQQPAGQGAAGHAPLSEAGGHIKPASPGGLADVGDAVRGFVVLRRPFGQQPAFSGQLPGEGQQRVVVRLRIRHAAAGGMGFAGHNQNRFPVFYVGAHRTGRLTRVDIVILGPGALGLHGDGIAALWVQAGEKQI</sequence>
<feature type="compositionally biased region" description="Low complexity" evidence="1">
    <location>
        <begin position="1"/>
        <end position="20"/>
    </location>
</feature>
<accession>A0A645EQD7</accession>
<reference evidence="2" key="1">
    <citation type="submission" date="2019-08" db="EMBL/GenBank/DDBJ databases">
        <authorList>
            <person name="Kucharzyk K."/>
            <person name="Murdoch R.W."/>
            <person name="Higgins S."/>
            <person name="Loffler F."/>
        </authorList>
    </citation>
    <scope>NUCLEOTIDE SEQUENCE</scope>
</reference>
<evidence type="ECO:0000256" key="1">
    <source>
        <dbReference type="SAM" id="MobiDB-lite"/>
    </source>
</evidence>
<evidence type="ECO:0000313" key="2">
    <source>
        <dbReference type="EMBL" id="MPN03369.1"/>
    </source>
</evidence>
<gene>
    <name evidence="2" type="ORF">SDC9_150597</name>
</gene>
<organism evidence="2">
    <name type="scientific">bioreactor metagenome</name>
    <dbReference type="NCBI Taxonomy" id="1076179"/>
    <lineage>
        <taxon>unclassified sequences</taxon>
        <taxon>metagenomes</taxon>
        <taxon>ecological metagenomes</taxon>
    </lineage>
</organism>
<protein>
    <submittedName>
        <fullName evidence="2">Uncharacterized protein</fullName>
    </submittedName>
</protein>
<feature type="region of interest" description="Disordered" evidence="1">
    <location>
        <begin position="1"/>
        <end position="32"/>
    </location>
</feature>